<dbReference type="EMBL" id="JBGMDY010000010">
    <property type="protein sequence ID" value="KAL2320068.1"/>
    <property type="molecule type" value="Genomic_DNA"/>
</dbReference>
<sequence>MVLRQLQWPHQLGRNKISMRLDRALCNESCNEMWESISCRTLARSSSDHHPILVLLQKNVKRFKSQFKFLDMWTMHPDCCTDCSMFVLGRKLQTTKRDLRCWNKHMLGNVHQRVLQAHSRLKNIQNSKASLEEETCAQIDLQLALKMEEAYWKEKAKLKWYIENDHKNA</sequence>
<name>A0ABD1L978_9FABA</name>
<protein>
    <submittedName>
        <fullName evidence="1">Uncharacterized protein</fullName>
    </submittedName>
</protein>
<gene>
    <name evidence="1" type="ORF">Fmac_029037</name>
</gene>
<dbReference type="AlphaFoldDB" id="A0ABD1L978"/>
<organism evidence="1 2">
    <name type="scientific">Flemingia macrophylla</name>
    <dbReference type="NCBI Taxonomy" id="520843"/>
    <lineage>
        <taxon>Eukaryota</taxon>
        <taxon>Viridiplantae</taxon>
        <taxon>Streptophyta</taxon>
        <taxon>Embryophyta</taxon>
        <taxon>Tracheophyta</taxon>
        <taxon>Spermatophyta</taxon>
        <taxon>Magnoliopsida</taxon>
        <taxon>eudicotyledons</taxon>
        <taxon>Gunneridae</taxon>
        <taxon>Pentapetalae</taxon>
        <taxon>rosids</taxon>
        <taxon>fabids</taxon>
        <taxon>Fabales</taxon>
        <taxon>Fabaceae</taxon>
        <taxon>Papilionoideae</taxon>
        <taxon>50 kb inversion clade</taxon>
        <taxon>NPAAA clade</taxon>
        <taxon>indigoferoid/millettioid clade</taxon>
        <taxon>Phaseoleae</taxon>
        <taxon>Flemingia</taxon>
    </lineage>
</organism>
<comment type="caution">
    <text evidence="1">The sequence shown here is derived from an EMBL/GenBank/DDBJ whole genome shotgun (WGS) entry which is preliminary data.</text>
</comment>
<evidence type="ECO:0000313" key="1">
    <source>
        <dbReference type="EMBL" id="KAL2320068.1"/>
    </source>
</evidence>
<dbReference type="PANTHER" id="PTHR33710">
    <property type="entry name" value="BNAC02G09200D PROTEIN"/>
    <property type="match status" value="1"/>
</dbReference>
<dbReference type="PANTHER" id="PTHR33710:SF77">
    <property type="entry name" value="DNASE I-LIKE SUPERFAMILY PROTEIN"/>
    <property type="match status" value="1"/>
</dbReference>
<proteinExistence type="predicted"/>
<accession>A0ABD1L978</accession>
<keyword evidence="2" id="KW-1185">Reference proteome</keyword>
<reference evidence="1 2" key="1">
    <citation type="submission" date="2024-08" db="EMBL/GenBank/DDBJ databases">
        <title>Insights into the chromosomal genome structure of Flemingia macrophylla.</title>
        <authorList>
            <person name="Ding Y."/>
            <person name="Zhao Y."/>
            <person name="Bi W."/>
            <person name="Wu M."/>
            <person name="Zhao G."/>
            <person name="Gong Y."/>
            <person name="Li W."/>
            <person name="Zhang P."/>
        </authorList>
    </citation>
    <scope>NUCLEOTIDE SEQUENCE [LARGE SCALE GENOMIC DNA]</scope>
    <source>
        <strain evidence="1">DYQJB</strain>
        <tissue evidence="1">Leaf</tissue>
    </source>
</reference>
<dbReference type="Proteomes" id="UP001603857">
    <property type="component" value="Unassembled WGS sequence"/>
</dbReference>
<evidence type="ECO:0000313" key="2">
    <source>
        <dbReference type="Proteomes" id="UP001603857"/>
    </source>
</evidence>